<protein>
    <submittedName>
        <fullName evidence="1">Uncharacterized protein</fullName>
    </submittedName>
</protein>
<evidence type="ECO:0000313" key="2">
    <source>
        <dbReference type="Proteomes" id="UP001217417"/>
    </source>
</evidence>
<dbReference type="EMBL" id="JARPMG010000011">
    <property type="protein sequence ID" value="KAJ8097288.1"/>
    <property type="molecule type" value="Genomic_DNA"/>
</dbReference>
<name>A0AAD7QLB7_9ASCO</name>
<keyword evidence="2" id="KW-1185">Reference proteome</keyword>
<comment type="caution">
    <text evidence="1">The sequence shown here is derived from an EMBL/GenBank/DDBJ whole genome shotgun (WGS) entry which is preliminary data.</text>
</comment>
<dbReference type="Proteomes" id="UP001217417">
    <property type="component" value="Unassembled WGS sequence"/>
</dbReference>
<proteinExistence type="predicted"/>
<gene>
    <name evidence="1" type="ORF">POJ06DRAFT_260996</name>
</gene>
<sequence length="122" mass="14053">MARCRARVCICCLQYRICFAGIYVFRVMKCRNVFAKEEVQNSCGRTGWLKSDLELMYKSFATLTQDDVDSNTQNFTSPYHVSLVHFHVLYPQRVSLMVDANHILTSRLSSGVARGLNTEPWH</sequence>
<dbReference type="RefSeq" id="XP_056040738.1">
    <property type="nucleotide sequence ID" value="XM_056188549.1"/>
</dbReference>
<reference evidence="1" key="1">
    <citation type="submission" date="2023-03" db="EMBL/GenBank/DDBJ databases">
        <title>Near-Complete genome sequence of Lipomyces tetrasporous NRRL Y-64009, an oleaginous yeast capable of growing on lignocellulosic hydrolysates.</title>
        <authorList>
            <consortium name="Lawrence Berkeley National Laboratory"/>
            <person name="Jagtap S.S."/>
            <person name="Liu J.-J."/>
            <person name="Walukiewicz H.E."/>
            <person name="Pangilinan J."/>
            <person name="Lipzen A."/>
            <person name="Ahrendt S."/>
            <person name="Koriabine M."/>
            <person name="Cobaugh K."/>
            <person name="Salamov A."/>
            <person name="Yoshinaga Y."/>
            <person name="Ng V."/>
            <person name="Daum C."/>
            <person name="Grigoriev I.V."/>
            <person name="Slininger P.J."/>
            <person name="Dien B.S."/>
            <person name="Jin Y.-S."/>
            <person name="Rao C.V."/>
        </authorList>
    </citation>
    <scope>NUCLEOTIDE SEQUENCE</scope>
    <source>
        <strain evidence="1">NRRL Y-64009</strain>
    </source>
</reference>
<dbReference type="AlphaFoldDB" id="A0AAD7QLB7"/>
<accession>A0AAD7QLB7</accession>
<organism evidence="1 2">
    <name type="scientific">Lipomyces tetrasporus</name>
    <dbReference type="NCBI Taxonomy" id="54092"/>
    <lineage>
        <taxon>Eukaryota</taxon>
        <taxon>Fungi</taxon>
        <taxon>Dikarya</taxon>
        <taxon>Ascomycota</taxon>
        <taxon>Saccharomycotina</taxon>
        <taxon>Lipomycetes</taxon>
        <taxon>Lipomycetales</taxon>
        <taxon>Lipomycetaceae</taxon>
        <taxon>Lipomyces</taxon>
    </lineage>
</organism>
<dbReference type="GeneID" id="80883715"/>
<evidence type="ECO:0000313" key="1">
    <source>
        <dbReference type="EMBL" id="KAJ8097288.1"/>
    </source>
</evidence>